<keyword evidence="12" id="KW-1185">Reference proteome</keyword>
<proteinExistence type="inferred from homology"/>
<reference evidence="12" key="1">
    <citation type="submission" date="2017-01" db="EMBL/GenBank/DDBJ databases">
        <authorList>
            <person name="Varghese N."/>
            <person name="Submissions S."/>
        </authorList>
    </citation>
    <scope>NUCLEOTIDE SEQUENCE [LARGE SCALE GENOMIC DNA]</scope>
    <source>
        <strain evidence="12">DSM 44531</strain>
    </source>
</reference>
<keyword evidence="5" id="KW-0732">Signal</keyword>
<evidence type="ECO:0000256" key="8">
    <source>
        <dbReference type="ARBA" id="ARBA00023326"/>
    </source>
</evidence>
<keyword evidence="4" id="KW-0858">Xylan degradation</keyword>
<dbReference type="InterPro" id="IPR029058">
    <property type="entry name" value="AB_hydrolase_fold"/>
</dbReference>
<evidence type="ECO:0000256" key="2">
    <source>
        <dbReference type="ARBA" id="ARBA00010278"/>
    </source>
</evidence>
<dbReference type="STRING" id="1161099.SAMN05444817_102200"/>
<dbReference type="InterPro" id="IPR003140">
    <property type="entry name" value="PLipase/COase/thioEstase"/>
</dbReference>
<gene>
    <name evidence="11" type="ORF">SAMN05444817_102200</name>
</gene>
<dbReference type="AlphaFoldDB" id="A0A1N7IW87"/>
<name>A0A1N7IW87_9CORY</name>
<feature type="domain" description="Phospholipase/carboxylesterase/thioesterase" evidence="10">
    <location>
        <begin position="105"/>
        <end position="182"/>
    </location>
</feature>
<comment type="similarity">
    <text evidence="2">Belongs to the faeC family.</text>
</comment>
<dbReference type="GO" id="GO:0005576">
    <property type="term" value="C:extracellular region"/>
    <property type="evidence" value="ECO:0007669"/>
    <property type="project" value="UniProtKB-SubCell"/>
</dbReference>
<dbReference type="GO" id="GO:0045493">
    <property type="term" value="P:xylan catabolic process"/>
    <property type="evidence" value="ECO:0007669"/>
    <property type="project" value="UniProtKB-KW"/>
</dbReference>
<comment type="function">
    <text evidence="9">Involved in degradation of plant cell walls. Hydrolyzes the feruloyl-arabinose ester bond in arabinoxylans, and the feruloyl-galactose ester bond in pectin. Active against paranitrophenyl-acetate, methyl ferulate and wheat arabinoxylan.</text>
</comment>
<dbReference type="InterPro" id="IPR043595">
    <property type="entry name" value="FaeB/C/D"/>
</dbReference>
<dbReference type="SUPFAM" id="SSF53474">
    <property type="entry name" value="alpha/beta-Hydrolases"/>
    <property type="match status" value="1"/>
</dbReference>
<dbReference type="Gene3D" id="3.40.50.1820">
    <property type="entry name" value="alpha/beta hydrolase"/>
    <property type="match status" value="1"/>
</dbReference>
<dbReference type="RefSeq" id="WP_076598526.1">
    <property type="nucleotide sequence ID" value="NZ_CP046976.1"/>
</dbReference>
<sequence>MPDKADLSRSRRFARTVTVDGIERSYQCSVPASLCEGAGGDSAEPVPVILAVHGKGDNGLDFLIGTDLGTADAVVAAPTGQGLAWSPAPYAVTTIEEDTALIDAVVADITATYPVDRDRIYLAGFSNGGGFVVELAVNAPEAYAGVATVAGAIRTDIETIESGAPIDYLNIHGTWDDVVPYGGQDRGSLGLIRPAQEITDAFRGRNGGHARADHIPVEGMGHEWPAGVWAQHRGIDVTETVLDFFGIPTLD</sequence>
<keyword evidence="6" id="KW-0378">Hydrolase</keyword>
<evidence type="ECO:0000256" key="4">
    <source>
        <dbReference type="ARBA" id="ARBA00022651"/>
    </source>
</evidence>
<keyword evidence="8" id="KW-0624">Polysaccharide degradation</keyword>
<dbReference type="OrthoDB" id="9767239at2"/>
<evidence type="ECO:0000256" key="6">
    <source>
        <dbReference type="ARBA" id="ARBA00022801"/>
    </source>
</evidence>
<keyword evidence="7" id="KW-0119">Carbohydrate metabolism</keyword>
<accession>A0A1N7IW87</accession>
<evidence type="ECO:0000313" key="11">
    <source>
        <dbReference type="EMBL" id="SIS41363.1"/>
    </source>
</evidence>
<comment type="subcellular location">
    <subcellularLocation>
        <location evidence="1">Secreted</location>
    </subcellularLocation>
</comment>
<organism evidence="11 12">
    <name type="scientific">Corynebacterium appendicis CIP 107643</name>
    <dbReference type="NCBI Taxonomy" id="1161099"/>
    <lineage>
        <taxon>Bacteria</taxon>
        <taxon>Bacillati</taxon>
        <taxon>Actinomycetota</taxon>
        <taxon>Actinomycetes</taxon>
        <taxon>Mycobacteriales</taxon>
        <taxon>Corynebacteriaceae</taxon>
        <taxon>Corynebacterium</taxon>
    </lineage>
</organism>
<dbReference type="Proteomes" id="UP000186292">
    <property type="component" value="Unassembled WGS sequence"/>
</dbReference>
<evidence type="ECO:0000256" key="7">
    <source>
        <dbReference type="ARBA" id="ARBA00023277"/>
    </source>
</evidence>
<evidence type="ECO:0000256" key="3">
    <source>
        <dbReference type="ARBA" id="ARBA00022525"/>
    </source>
</evidence>
<dbReference type="GO" id="GO:0030600">
    <property type="term" value="F:feruloyl esterase activity"/>
    <property type="evidence" value="ECO:0007669"/>
    <property type="project" value="InterPro"/>
</dbReference>
<evidence type="ECO:0000313" key="12">
    <source>
        <dbReference type="Proteomes" id="UP000186292"/>
    </source>
</evidence>
<dbReference type="Pfam" id="PF02230">
    <property type="entry name" value="Abhydrolase_2"/>
    <property type="match status" value="1"/>
</dbReference>
<evidence type="ECO:0000259" key="10">
    <source>
        <dbReference type="Pfam" id="PF02230"/>
    </source>
</evidence>
<dbReference type="PANTHER" id="PTHR38050">
    <property type="match status" value="1"/>
</dbReference>
<dbReference type="PANTHER" id="PTHR38050:SF1">
    <property type="entry name" value="FERULOYL ESTERASE C"/>
    <property type="match status" value="1"/>
</dbReference>
<evidence type="ECO:0000256" key="9">
    <source>
        <dbReference type="ARBA" id="ARBA00025250"/>
    </source>
</evidence>
<evidence type="ECO:0000256" key="5">
    <source>
        <dbReference type="ARBA" id="ARBA00022729"/>
    </source>
</evidence>
<protein>
    <submittedName>
        <fullName evidence="11">Polyhydroxybutyrate depolymerase</fullName>
    </submittedName>
</protein>
<dbReference type="EMBL" id="FTOF01000002">
    <property type="protein sequence ID" value="SIS41363.1"/>
    <property type="molecule type" value="Genomic_DNA"/>
</dbReference>
<evidence type="ECO:0000256" key="1">
    <source>
        <dbReference type="ARBA" id="ARBA00004613"/>
    </source>
</evidence>
<keyword evidence="3" id="KW-0964">Secreted</keyword>